<dbReference type="EMBL" id="JAPDNS010000002">
    <property type="protein sequence ID" value="MCW3487451.1"/>
    <property type="molecule type" value="Genomic_DNA"/>
</dbReference>
<dbReference type="Pfam" id="PF14684">
    <property type="entry name" value="Tricorn_C1"/>
    <property type="match status" value="1"/>
</dbReference>
<evidence type="ECO:0000256" key="1">
    <source>
        <dbReference type="ARBA" id="ARBA00004496"/>
    </source>
</evidence>
<proteinExistence type="inferred from homology"/>
<comment type="similarity">
    <text evidence="2">Belongs to the peptidase S41B family.</text>
</comment>
<accession>A0ABT3IU00</accession>
<keyword evidence="9" id="KW-1185">Reference proteome</keyword>
<evidence type="ECO:0000259" key="7">
    <source>
        <dbReference type="SMART" id="SM00245"/>
    </source>
</evidence>
<dbReference type="Pfam" id="PF03572">
    <property type="entry name" value="Peptidase_S41"/>
    <property type="match status" value="1"/>
</dbReference>
<comment type="subcellular location">
    <subcellularLocation>
        <location evidence="1">Cytoplasm</location>
    </subcellularLocation>
</comment>
<dbReference type="PANTHER" id="PTHR43253:SF1">
    <property type="entry name" value="TRICORN PROTEASE HOMOLOG 2-RELATED"/>
    <property type="match status" value="1"/>
</dbReference>
<dbReference type="Gene3D" id="3.30.750.44">
    <property type="match status" value="1"/>
</dbReference>
<reference evidence="8 9" key="1">
    <citation type="submission" date="2022-10" db="EMBL/GenBank/DDBJ databases">
        <title>Chitinophaga nivalis PC15 sp. nov., isolated from Pyeongchang county, South Korea.</title>
        <authorList>
            <person name="Trinh H.N."/>
        </authorList>
    </citation>
    <scope>NUCLEOTIDE SEQUENCE [LARGE SCALE GENOMIC DNA]</scope>
    <source>
        <strain evidence="8 9">PC14</strain>
    </source>
</reference>
<evidence type="ECO:0000313" key="8">
    <source>
        <dbReference type="EMBL" id="MCW3487451.1"/>
    </source>
</evidence>
<keyword evidence="3" id="KW-0963">Cytoplasm</keyword>
<name>A0ABT3IU00_9BACT</name>
<evidence type="ECO:0000256" key="6">
    <source>
        <dbReference type="ARBA" id="ARBA00022825"/>
    </source>
</evidence>
<evidence type="ECO:0000256" key="4">
    <source>
        <dbReference type="ARBA" id="ARBA00022670"/>
    </source>
</evidence>
<comment type="caution">
    <text evidence="8">The sequence shown here is derived from an EMBL/GenBank/DDBJ whole genome shotgun (WGS) entry which is preliminary data.</text>
</comment>
<dbReference type="Proteomes" id="UP001207742">
    <property type="component" value="Unassembled WGS sequence"/>
</dbReference>
<keyword evidence="6" id="KW-0720">Serine protease</keyword>
<evidence type="ECO:0000256" key="3">
    <source>
        <dbReference type="ARBA" id="ARBA00022490"/>
    </source>
</evidence>
<feature type="domain" description="Tail specific protease" evidence="7">
    <location>
        <begin position="142"/>
        <end position="370"/>
    </location>
</feature>
<dbReference type="InterPro" id="IPR012393">
    <property type="entry name" value="Tricorn_protease"/>
</dbReference>
<sequence>MKHLQKYILFFSILLLASSCRKENPDLNKPEDYIEGNFSEVFDSYWNGMNNNYVFWDIDTTNWDRVYDTYKPLFAKLNLYDSSDVVKGYGYFQEMTAGLIDSHYDISFKDSWLADQPSINPAYQRKVKQPDYHIPISIFNFYRTIPKKYLDAGSAVRGFTNTADRQYVAVTGRINQDILYFFCSAFNLKSLYENNDPANGVKPVLQAFFDNLKNTKNIKGVIIDVRGNGGGSLADLNFLMGKLVDKQVDFGQTRSKLSNGRLDYSPWAPAFVTPSPDGRNITAPIIALADSWSVSMAELTTMVIKSLPNGHFIGERTWGGNGPLTANKMYNGGQFSTSFLNLVYTSSLIFKYRDGNIYEGIGFPPDQEVKYDKAALDLEQDKQLEAALKLIR</sequence>
<dbReference type="InterPro" id="IPR028204">
    <property type="entry name" value="Tricorn_C1"/>
</dbReference>
<keyword evidence="5" id="KW-0378">Hydrolase</keyword>
<evidence type="ECO:0000313" key="9">
    <source>
        <dbReference type="Proteomes" id="UP001207742"/>
    </source>
</evidence>
<dbReference type="PANTHER" id="PTHR43253">
    <property type="entry name" value="TRICORN PROTEASE HOMOLOG 2-RELATED"/>
    <property type="match status" value="1"/>
</dbReference>
<dbReference type="PROSITE" id="PS51257">
    <property type="entry name" value="PROKAR_LIPOPROTEIN"/>
    <property type="match status" value="1"/>
</dbReference>
<dbReference type="SMART" id="SM00245">
    <property type="entry name" value="TSPc"/>
    <property type="match status" value="1"/>
</dbReference>
<dbReference type="Gene3D" id="3.90.226.10">
    <property type="entry name" value="2-enoyl-CoA Hydratase, Chain A, domain 1"/>
    <property type="match status" value="1"/>
</dbReference>
<gene>
    <name evidence="8" type="ORF">OL497_26375</name>
</gene>
<protein>
    <submittedName>
        <fullName evidence="8">S41 family peptidase</fullName>
    </submittedName>
</protein>
<dbReference type="CDD" id="cd07562">
    <property type="entry name" value="Peptidase_S41_TRI"/>
    <property type="match status" value="1"/>
</dbReference>
<dbReference type="InterPro" id="IPR005151">
    <property type="entry name" value="Tail-specific_protease"/>
</dbReference>
<organism evidence="8 9">
    <name type="scientific">Chitinophaga nivalis</name>
    <dbReference type="NCBI Taxonomy" id="2991709"/>
    <lineage>
        <taxon>Bacteria</taxon>
        <taxon>Pseudomonadati</taxon>
        <taxon>Bacteroidota</taxon>
        <taxon>Chitinophagia</taxon>
        <taxon>Chitinophagales</taxon>
        <taxon>Chitinophagaceae</taxon>
        <taxon>Chitinophaga</taxon>
    </lineage>
</organism>
<evidence type="ECO:0000256" key="5">
    <source>
        <dbReference type="ARBA" id="ARBA00022801"/>
    </source>
</evidence>
<dbReference type="RefSeq" id="WP_264734259.1">
    <property type="nucleotide sequence ID" value="NZ_JAPDNR010000001.1"/>
</dbReference>
<dbReference type="SUPFAM" id="SSF52096">
    <property type="entry name" value="ClpP/crotonase"/>
    <property type="match status" value="1"/>
</dbReference>
<dbReference type="InterPro" id="IPR029045">
    <property type="entry name" value="ClpP/crotonase-like_dom_sf"/>
</dbReference>
<keyword evidence="4" id="KW-0645">Protease</keyword>
<evidence type="ECO:0000256" key="2">
    <source>
        <dbReference type="ARBA" id="ARBA00008524"/>
    </source>
</evidence>